<dbReference type="InterPro" id="IPR058480">
    <property type="entry name" value="DUF8167_N"/>
</dbReference>
<dbReference type="SUPFAM" id="SSF116726">
    <property type="entry name" value="TrkA C-terminal domain-like"/>
    <property type="match status" value="1"/>
</dbReference>
<organism evidence="3 4">
    <name type="scientific">Halopelagius inordinatus</name>
    <dbReference type="NCBI Taxonomy" id="553467"/>
    <lineage>
        <taxon>Archaea</taxon>
        <taxon>Methanobacteriati</taxon>
        <taxon>Methanobacteriota</taxon>
        <taxon>Stenosarchaea group</taxon>
        <taxon>Halobacteria</taxon>
        <taxon>Halobacteriales</taxon>
        <taxon>Haloferacaceae</taxon>
    </lineage>
</organism>
<sequence>MQFPQLGLADVGIDAELAALVGEVLGLGVLAAVAAAAAALVYRWYTRERIPAWITAMVGGSAVAVSRQAVGLFRAATDPMVGSPAVFEPTTMLVNVSALGLAVLVAPTGLAIGDRIATNVFAVSGAHEIDAEVSRLVRTVGRVRGIELPESTDDIDDIDGYEPVTEERKATLAGKTLLFPRRLRDGELVERFTERLQTDHGVGHVDVEIDADGTVTYLAVGRRAAGIGPTLAPGTAAVAVRADPGAGASAGDAVQLWRTGPDGEPERAATAELRATAGDVATVVLDEKEAVQLDPAESYRILTLPDEPGAEHEFGSLLRAADETMESVTVQAGSELDGETLRAADATVAAVKPSDGVVEAIPSRSRSLGAGDVLYVVARPEAIRRVSGRAAATKDAPATGE</sequence>
<evidence type="ECO:0000256" key="1">
    <source>
        <dbReference type="SAM" id="Phobius"/>
    </source>
</evidence>
<keyword evidence="1" id="KW-0812">Transmembrane</keyword>
<dbReference type="Pfam" id="PF26502">
    <property type="entry name" value="DUF8167_2nd"/>
    <property type="match status" value="1"/>
</dbReference>
<dbReference type="OrthoDB" id="205214at2157"/>
<protein>
    <recommendedName>
        <fullName evidence="2">RCK C-terminal domain-containing protein</fullName>
    </recommendedName>
</protein>
<dbReference type="InterPro" id="IPR058603">
    <property type="entry name" value="DUF8167_2nd"/>
</dbReference>
<dbReference type="GO" id="GO:0008324">
    <property type="term" value="F:monoatomic cation transmembrane transporter activity"/>
    <property type="evidence" value="ECO:0007669"/>
    <property type="project" value="InterPro"/>
</dbReference>
<reference evidence="4" key="1">
    <citation type="submission" date="2016-10" db="EMBL/GenBank/DDBJ databases">
        <authorList>
            <person name="Varghese N."/>
            <person name="Submissions S."/>
        </authorList>
    </citation>
    <scope>NUCLEOTIDE SEQUENCE [LARGE SCALE GENOMIC DNA]</scope>
    <source>
        <strain evidence="4">CGMCC 1.7739</strain>
    </source>
</reference>
<dbReference type="InterPro" id="IPR036721">
    <property type="entry name" value="RCK_C_sf"/>
</dbReference>
<dbReference type="RefSeq" id="WP_092892031.1">
    <property type="nucleotide sequence ID" value="NZ_FOOQ01000002.1"/>
</dbReference>
<gene>
    <name evidence="3" type="ORF">SAMN04488063_2161</name>
</gene>
<dbReference type="GO" id="GO:0006813">
    <property type="term" value="P:potassium ion transport"/>
    <property type="evidence" value="ECO:0007669"/>
    <property type="project" value="InterPro"/>
</dbReference>
<dbReference type="InterPro" id="IPR058604">
    <property type="entry name" value="DUF8167_3rd"/>
</dbReference>
<accession>A0A1I2SB89</accession>
<dbReference type="Gene3D" id="3.30.70.1450">
    <property type="entry name" value="Regulator of K+ conductance, C-terminal domain"/>
    <property type="match status" value="1"/>
</dbReference>
<dbReference type="PROSITE" id="PS51202">
    <property type="entry name" value="RCK_C"/>
    <property type="match status" value="1"/>
</dbReference>
<dbReference type="Pfam" id="PF26503">
    <property type="entry name" value="DUF8167_3rd"/>
    <property type="match status" value="1"/>
</dbReference>
<feature type="transmembrane region" description="Helical" evidence="1">
    <location>
        <begin position="93"/>
        <end position="112"/>
    </location>
</feature>
<dbReference type="Pfam" id="PF26501">
    <property type="entry name" value="DUF8167"/>
    <property type="match status" value="1"/>
</dbReference>
<feature type="transmembrane region" description="Helical" evidence="1">
    <location>
        <begin position="52"/>
        <end position="73"/>
    </location>
</feature>
<dbReference type="EMBL" id="FOOQ01000002">
    <property type="protein sequence ID" value="SFG47271.1"/>
    <property type="molecule type" value="Genomic_DNA"/>
</dbReference>
<evidence type="ECO:0000313" key="3">
    <source>
        <dbReference type="EMBL" id="SFG47271.1"/>
    </source>
</evidence>
<dbReference type="Proteomes" id="UP000198876">
    <property type="component" value="Unassembled WGS sequence"/>
</dbReference>
<keyword evidence="1" id="KW-1133">Transmembrane helix</keyword>
<name>A0A1I2SB89_9EURY</name>
<proteinExistence type="predicted"/>
<dbReference type="STRING" id="553467.SAMN04488063_2161"/>
<keyword evidence="1" id="KW-0472">Membrane</keyword>
<evidence type="ECO:0000313" key="4">
    <source>
        <dbReference type="Proteomes" id="UP000198876"/>
    </source>
</evidence>
<dbReference type="AlphaFoldDB" id="A0A1I2SB89"/>
<keyword evidence="4" id="KW-1185">Reference proteome</keyword>
<evidence type="ECO:0000259" key="2">
    <source>
        <dbReference type="PROSITE" id="PS51202"/>
    </source>
</evidence>
<feature type="domain" description="RCK C-terminal" evidence="2">
    <location>
        <begin position="312"/>
        <end position="392"/>
    </location>
</feature>
<dbReference type="InterPro" id="IPR006037">
    <property type="entry name" value="RCK_C"/>
</dbReference>
<feature type="transmembrane region" description="Helical" evidence="1">
    <location>
        <begin position="24"/>
        <end position="45"/>
    </location>
</feature>